<reference evidence="1 2" key="1">
    <citation type="journal article" date="2020" name="Cell">
        <title>Large-Scale Comparative Analyses of Tick Genomes Elucidate Their Genetic Diversity and Vector Capacities.</title>
        <authorList>
            <consortium name="Tick Genome and Microbiome Consortium (TIGMIC)"/>
            <person name="Jia N."/>
            <person name="Wang J."/>
            <person name="Shi W."/>
            <person name="Du L."/>
            <person name="Sun Y."/>
            <person name="Zhan W."/>
            <person name="Jiang J.F."/>
            <person name="Wang Q."/>
            <person name="Zhang B."/>
            <person name="Ji P."/>
            <person name="Bell-Sakyi L."/>
            <person name="Cui X.M."/>
            <person name="Yuan T.T."/>
            <person name="Jiang B.G."/>
            <person name="Yang W.F."/>
            <person name="Lam T.T."/>
            <person name="Chang Q.C."/>
            <person name="Ding S.J."/>
            <person name="Wang X.J."/>
            <person name="Zhu J.G."/>
            <person name="Ruan X.D."/>
            <person name="Zhao L."/>
            <person name="Wei J.T."/>
            <person name="Ye R.Z."/>
            <person name="Que T.C."/>
            <person name="Du C.H."/>
            <person name="Zhou Y.H."/>
            <person name="Cheng J.X."/>
            <person name="Dai P.F."/>
            <person name="Guo W.B."/>
            <person name="Han X.H."/>
            <person name="Huang E.J."/>
            <person name="Li L.F."/>
            <person name="Wei W."/>
            <person name="Gao Y.C."/>
            <person name="Liu J.Z."/>
            <person name="Shao H.Z."/>
            <person name="Wang X."/>
            <person name="Wang C.C."/>
            <person name="Yang T.C."/>
            <person name="Huo Q.B."/>
            <person name="Li W."/>
            <person name="Chen H.Y."/>
            <person name="Chen S.E."/>
            <person name="Zhou L.G."/>
            <person name="Ni X.B."/>
            <person name="Tian J.H."/>
            <person name="Sheng Y."/>
            <person name="Liu T."/>
            <person name="Pan Y.S."/>
            <person name="Xia L.Y."/>
            <person name="Li J."/>
            <person name="Zhao F."/>
            <person name="Cao W.C."/>
        </authorList>
    </citation>
    <scope>NUCLEOTIDE SEQUENCE [LARGE SCALE GENOMIC DNA]</scope>
    <source>
        <strain evidence="1">Iper-2018</strain>
    </source>
</reference>
<accession>A0AC60QDZ3</accession>
<dbReference type="Proteomes" id="UP000805193">
    <property type="component" value="Unassembled WGS sequence"/>
</dbReference>
<dbReference type="EMBL" id="JABSTQ010009167">
    <property type="protein sequence ID" value="KAG0432221.1"/>
    <property type="molecule type" value="Genomic_DNA"/>
</dbReference>
<organism evidence="1 2">
    <name type="scientific">Ixodes persulcatus</name>
    <name type="common">Taiga tick</name>
    <dbReference type="NCBI Taxonomy" id="34615"/>
    <lineage>
        <taxon>Eukaryota</taxon>
        <taxon>Metazoa</taxon>
        <taxon>Ecdysozoa</taxon>
        <taxon>Arthropoda</taxon>
        <taxon>Chelicerata</taxon>
        <taxon>Arachnida</taxon>
        <taxon>Acari</taxon>
        <taxon>Parasitiformes</taxon>
        <taxon>Ixodida</taxon>
        <taxon>Ixodoidea</taxon>
        <taxon>Ixodidae</taxon>
        <taxon>Ixodinae</taxon>
        <taxon>Ixodes</taxon>
    </lineage>
</organism>
<sequence>MARESASADEDARRKEGGGVKDVAVHAAAARSMGAEESVLTVPVSPAETVVLSRSGTLRRSRKNAFHAPVETHGGAHKVMTGIVNMGCGL</sequence>
<gene>
    <name evidence="1" type="ORF">HPB47_021020</name>
</gene>
<name>A0AC60QDZ3_IXOPE</name>
<proteinExistence type="predicted"/>
<comment type="caution">
    <text evidence="1">The sequence shown here is derived from an EMBL/GenBank/DDBJ whole genome shotgun (WGS) entry which is preliminary data.</text>
</comment>
<protein>
    <submittedName>
        <fullName evidence="1">Uncharacterized protein</fullName>
    </submittedName>
</protein>
<evidence type="ECO:0000313" key="1">
    <source>
        <dbReference type="EMBL" id="KAG0432221.1"/>
    </source>
</evidence>
<keyword evidence="2" id="KW-1185">Reference proteome</keyword>
<evidence type="ECO:0000313" key="2">
    <source>
        <dbReference type="Proteomes" id="UP000805193"/>
    </source>
</evidence>